<feature type="region of interest" description="Disordered" evidence="1">
    <location>
        <begin position="29"/>
        <end position="48"/>
    </location>
</feature>
<organism evidence="2 3">
    <name type="scientific">Favolaschia claudopus</name>
    <dbReference type="NCBI Taxonomy" id="2862362"/>
    <lineage>
        <taxon>Eukaryota</taxon>
        <taxon>Fungi</taxon>
        <taxon>Dikarya</taxon>
        <taxon>Basidiomycota</taxon>
        <taxon>Agaricomycotina</taxon>
        <taxon>Agaricomycetes</taxon>
        <taxon>Agaricomycetidae</taxon>
        <taxon>Agaricales</taxon>
        <taxon>Marasmiineae</taxon>
        <taxon>Mycenaceae</taxon>
        <taxon>Favolaschia</taxon>
    </lineage>
</organism>
<evidence type="ECO:0000313" key="3">
    <source>
        <dbReference type="Proteomes" id="UP001362999"/>
    </source>
</evidence>
<protein>
    <submittedName>
        <fullName evidence="2">Uncharacterized protein</fullName>
    </submittedName>
</protein>
<feature type="compositionally biased region" description="Basic and acidic residues" evidence="1">
    <location>
        <begin position="29"/>
        <end position="40"/>
    </location>
</feature>
<comment type="caution">
    <text evidence="2">The sequence shown here is derived from an EMBL/GenBank/DDBJ whole genome shotgun (WGS) entry which is preliminary data.</text>
</comment>
<accession>A0AAW0C775</accession>
<dbReference type="EMBL" id="JAWWNJ010000021">
    <property type="protein sequence ID" value="KAK7034337.1"/>
    <property type="molecule type" value="Genomic_DNA"/>
</dbReference>
<gene>
    <name evidence="2" type="ORF">R3P38DRAFT_2772410</name>
</gene>
<name>A0AAW0C775_9AGAR</name>
<feature type="region of interest" description="Disordered" evidence="1">
    <location>
        <begin position="75"/>
        <end position="94"/>
    </location>
</feature>
<sequence length="106" mass="11603">MPVARAMSKSRRRRGHVAALRASVVRLRNDGRAMDRRDEDGGTTSGGSWRQEVFKYLRQGLEVDCGGEQFEVMEEPMPSAENGGGDKGVKGRRTPVELASVALTRG</sequence>
<dbReference type="Proteomes" id="UP001362999">
    <property type="component" value="Unassembled WGS sequence"/>
</dbReference>
<evidence type="ECO:0000313" key="2">
    <source>
        <dbReference type="EMBL" id="KAK7034337.1"/>
    </source>
</evidence>
<dbReference type="AlphaFoldDB" id="A0AAW0C775"/>
<proteinExistence type="predicted"/>
<evidence type="ECO:0000256" key="1">
    <source>
        <dbReference type="SAM" id="MobiDB-lite"/>
    </source>
</evidence>
<reference evidence="2 3" key="1">
    <citation type="journal article" date="2024" name="J Genomics">
        <title>Draft genome sequencing and assembly of Favolaschia claudopus CIRM-BRFM 2984 isolated from oak limbs.</title>
        <authorList>
            <person name="Navarro D."/>
            <person name="Drula E."/>
            <person name="Chaduli D."/>
            <person name="Cazenave R."/>
            <person name="Ahrendt S."/>
            <person name="Wang J."/>
            <person name="Lipzen A."/>
            <person name="Daum C."/>
            <person name="Barry K."/>
            <person name="Grigoriev I.V."/>
            <person name="Favel A."/>
            <person name="Rosso M.N."/>
            <person name="Martin F."/>
        </authorList>
    </citation>
    <scope>NUCLEOTIDE SEQUENCE [LARGE SCALE GENOMIC DNA]</scope>
    <source>
        <strain evidence="2 3">CIRM-BRFM 2984</strain>
    </source>
</reference>
<keyword evidence="3" id="KW-1185">Reference proteome</keyword>